<dbReference type="HOGENOM" id="CLU_2351017_0_0_1"/>
<sequence length="97" mass="10817">MSSATYAASFIWHVTDCTFRLSVEWMTAAGMNVIQDGMMVSKYGCLKMRDRNGRFVIFQNVVQIPIEADTGIPPDRTEPNLTQTKISATAKNAKGKR</sequence>
<feature type="compositionally biased region" description="Polar residues" evidence="1">
    <location>
        <begin position="79"/>
        <end position="90"/>
    </location>
</feature>
<feature type="region of interest" description="Disordered" evidence="1">
    <location>
        <begin position="69"/>
        <end position="97"/>
    </location>
</feature>
<dbReference type="EMBL" id="FR824109">
    <property type="protein sequence ID" value="CCA19150.1"/>
    <property type="molecule type" value="Genomic_DNA"/>
</dbReference>
<gene>
    <name evidence="2" type="primary">AlNc14C64G4598</name>
    <name evidence="2" type="ORF">ALNC14_052930</name>
</gene>
<organism evidence="2">
    <name type="scientific">Albugo laibachii Nc14</name>
    <dbReference type="NCBI Taxonomy" id="890382"/>
    <lineage>
        <taxon>Eukaryota</taxon>
        <taxon>Sar</taxon>
        <taxon>Stramenopiles</taxon>
        <taxon>Oomycota</taxon>
        <taxon>Peronosporomycetes</taxon>
        <taxon>Albuginales</taxon>
        <taxon>Albuginaceae</taxon>
        <taxon>Albugo</taxon>
    </lineage>
</organism>
<evidence type="ECO:0000256" key="1">
    <source>
        <dbReference type="SAM" id="MobiDB-lite"/>
    </source>
</evidence>
<name>F0WD78_9STRA</name>
<dbReference type="AlphaFoldDB" id="F0WD78"/>
<reference evidence="2" key="2">
    <citation type="submission" date="2011-02" db="EMBL/GenBank/DDBJ databases">
        <authorList>
            <person name="MacLean D."/>
        </authorList>
    </citation>
    <scope>NUCLEOTIDE SEQUENCE</scope>
</reference>
<accession>F0WD78</accession>
<proteinExistence type="predicted"/>
<evidence type="ECO:0000313" key="2">
    <source>
        <dbReference type="EMBL" id="CCA19150.1"/>
    </source>
</evidence>
<protein>
    <submittedName>
        <fullName evidence="2">AlNc14C64G4598 protein</fullName>
    </submittedName>
</protein>
<reference evidence="2" key="1">
    <citation type="journal article" date="2011" name="PLoS Biol.">
        <title>Gene gain and loss during evolution of obligate parasitism in the white rust pathogen of Arabidopsis thaliana.</title>
        <authorList>
            <person name="Kemen E."/>
            <person name="Gardiner A."/>
            <person name="Schultz-Larsen T."/>
            <person name="Kemen A.C."/>
            <person name="Balmuth A.L."/>
            <person name="Robert-Seilaniantz A."/>
            <person name="Bailey K."/>
            <person name="Holub E."/>
            <person name="Studholme D.J."/>
            <person name="Maclean D."/>
            <person name="Jones J.D."/>
        </authorList>
    </citation>
    <scope>NUCLEOTIDE SEQUENCE</scope>
</reference>